<comment type="caution">
    <text evidence="2">The sequence shown here is derived from an EMBL/GenBank/DDBJ whole genome shotgun (WGS) entry which is preliminary data.</text>
</comment>
<evidence type="ECO:0008006" key="4">
    <source>
        <dbReference type="Google" id="ProtNLM"/>
    </source>
</evidence>
<dbReference type="STRING" id="1423782.FD32_GL000566"/>
<dbReference type="Proteomes" id="UP000051412">
    <property type="component" value="Unassembled WGS sequence"/>
</dbReference>
<feature type="transmembrane region" description="Helical" evidence="1">
    <location>
        <begin position="73"/>
        <end position="90"/>
    </location>
</feature>
<dbReference type="PATRIC" id="fig|1423782.4.peg.585"/>
<dbReference type="EMBL" id="AZGM01000103">
    <property type="protein sequence ID" value="KRM25958.1"/>
    <property type="molecule type" value="Genomic_DNA"/>
</dbReference>
<keyword evidence="1" id="KW-0812">Transmembrane</keyword>
<proteinExistence type="predicted"/>
<keyword evidence="1" id="KW-1133">Transmembrane helix</keyword>
<keyword evidence="3" id="KW-1185">Reference proteome</keyword>
<evidence type="ECO:0000256" key="1">
    <source>
        <dbReference type="SAM" id="Phobius"/>
    </source>
</evidence>
<protein>
    <recommendedName>
        <fullName evidence="4">Integral membrane protein</fullName>
    </recommendedName>
</protein>
<sequence>MKNGYCFLLAAVFLIESFYEVRLYAFLQVAIHHPRAQGKQEQIKRAIYWELRWNWGSWILIILLLFAPGRYNTLLMAIITLIETIVVYRMDRIKQQLI</sequence>
<name>A0A0R1XEV1_9LACO</name>
<accession>A0A0R1XEV1</accession>
<dbReference type="RefSeq" id="WP_047767972.1">
    <property type="nucleotide sequence ID" value="NZ_AZGM01000103.1"/>
</dbReference>
<dbReference type="AlphaFoldDB" id="A0A0R1XEV1"/>
<dbReference type="OrthoDB" id="2324129at2"/>
<feature type="transmembrane region" description="Helical" evidence="1">
    <location>
        <begin position="6"/>
        <end position="25"/>
    </location>
</feature>
<organism evidence="2 3">
    <name type="scientific">Limosilactobacillus panis DSM 6035</name>
    <dbReference type="NCBI Taxonomy" id="1423782"/>
    <lineage>
        <taxon>Bacteria</taxon>
        <taxon>Bacillati</taxon>
        <taxon>Bacillota</taxon>
        <taxon>Bacilli</taxon>
        <taxon>Lactobacillales</taxon>
        <taxon>Lactobacillaceae</taxon>
        <taxon>Limosilactobacillus</taxon>
    </lineage>
</organism>
<evidence type="ECO:0000313" key="2">
    <source>
        <dbReference type="EMBL" id="KRM25958.1"/>
    </source>
</evidence>
<feature type="transmembrane region" description="Helical" evidence="1">
    <location>
        <begin position="46"/>
        <end position="67"/>
    </location>
</feature>
<evidence type="ECO:0000313" key="3">
    <source>
        <dbReference type="Proteomes" id="UP000051412"/>
    </source>
</evidence>
<keyword evidence="1" id="KW-0472">Membrane</keyword>
<reference evidence="2 3" key="1">
    <citation type="journal article" date="2015" name="Genome Announc.">
        <title>Expanding the biotechnology potential of lactobacilli through comparative genomics of 213 strains and associated genera.</title>
        <authorList>
            <person name="Sun Z."/>
            <person name="Harris H.M."/>
            <person name="McCann A."/>
            <person name="Guo C."/>
            <person name="Argimon S."/>
            <person name="Zhang W."/>
            <person name="Yang X."/>
            <person name="Jeffery I.B."/>
            <person name="Cooney J.C."/>
            <person name="Kagawa T.F."/>
            <person name="Liu W."/>
            <person name="Song Y."/>
            <person name="Salvetti E."/>
            <person name="Wrobel A."/>
            <person name="Rasinkangas P."/>
            <person name="Parkhill J."/>
            <person name="Rea M.C."/>
            <person name="O'Sullivan O."/>
            <person name="Ritari J."/>
            <person name="Douillard F.P."/>
            <person name="Paul Ross R."/>
            <person name="Yang R."/>
            <person name="Briner A.E."/>
            <person name="Felis G.E."/>
            <person name="de Vos W.M."/>
            <person name="Barrangou R."/>
            <person name="Klaenhammer T.R."/>
            <person name="Caufield P.W."/>
            <person name="Cui Y."/>
            <person name="Zhang H."/>
            <person name="O'Toole P.W."/>
        </authorList>
    </citation>
    <scope>NUCLEOTIDE SEQUENCE [LARGE SCALE GENOMIC DNA]</scope>
    <source>
        <strain evidence="2 3">DSM 6035</strain>
    </source>
</reference>
<gene>
    <name evidence="2" type="ORF">FD32_GL000566</name>
</gene>